<dbReference type="Proteomes" id="UP000708148">
    <property type="component" value="Unassembled WGS sequence"/>
</dbReference>
<accession>A0A8S1JAN1</accession>
<sequence>MVNSPLAAALLSFESPALEARYCAHRTATFFFAVDRYSAAYRAGAPLVILGQRLLKPEGGGTALQYLMVSLASAFTTLSVMMAFFPGRWAVKWREPVTVFLRGTIVPATVLTCFLDWNRMPDPPSWISYIFVAFHTSGLSMTSIFPLAMPVLVKHHLPLHAAVFLLMVNAHVPRFCYMISKRPDSHSYVLASWRALSSCAWNFLNAMQLIDVREDTTPEVEAACGHMFTWLYIMVGLVVPTYVMWMLENQSRAVFVEREIARGSFVGSQMDRRWQALPGTVVFFHAMVVMLLAAVCWEGTVGYFIDRGDRMFV</sequence>
<evidence type="ECO:0000256" key="1">
    <source>
        <dbReference type="SAM" id="Phobius"/>
    </source>
</evidence>
<keyword evidence="1" id="KW-0812">Transmembrane</keyword>
<feature type="transmembrane region" description="Helical" evidence="1">
    <location>
        <begin position="282"/>
        <end position="305"/>
    </location>
</feature>
<protein>
    <submittedName>
        <fullName evidence="2">Uncharacterized protein</fullName>
    </submittedName>
</protein>
<proteinExistence type="predicted"/>
<dbReference type="EMBL" id="CAJHUC010002927">
    <property type="protein sequence ID" value="CAD7704580.1"/>
    <property type="molecule type" value="Genomic_DNA"/>
</dbReference>
<comment type="caution">
    <text evidence="2">The sequence shown here is derived from an EMBL/GenBank/DDBJ whole genome shotgun (WGS) entry which is preliminary data.</text>
</comment>
<dbReference type="AlphaFoldDB" id="A0A8S1JAN1"/>
<name>A0A8S1JAN1_9CHLO</name>
<keyword evidence="1" id="KW-0472">Membrane</keyword>
<feature type="transmembrane region" description="Helical" evidence="1">
    <location>
        <begin position="230"/>
        <end position="247"/>
    </location>
</feature>
<evidence type="ECO:0000313" key="2">
    <source>
        <dbReference type="EMBL" id="CAD7704580.1"/>
    </source>
</evidence>
<keyword evidence="3" id="KW-1185">Reference proteome</keyword>
<organism evidence="2 3">
    <name type="scientific">Ostreobium quekettii</name>
    <dbReference type="NCBI Taxonomy" id="121088"/>
    <lineage>
        <taxon>Eukaryota</taxon>
        <taxon>Viridiplantae</taxon>
        <taxon>Chlorophyta</taxon>
        <taxon>core chlorophytes</taxon>
        <taxon>Ulvophyceae</taxon>
        <taxon>TCBD clade</taxon>
        <taxon>Bryopsidales</taxon>
        <taxon>Ostreobineae</taxon>
        <taxon>Ostreobiaceae</taxon>
        <taxon>Ostreobium</taxon>
    </lineage>
</organism>
<feature type="transmembrane region" description="Helical" evidence="1">
    <location>
        <begin position="63"/>
        <end position="85"/>
    </location>
</feature>
<reference evidence="2" key="1">
    <citation type="submission" date="2020-12" db="EMBL/GenBank/DDBJ databases">
        <authorList>
            <person name="Iha C."/>
        </authorList>
    </citation>
    <scope>NUCLEOTIDE SEQUENCE</scope>
</reference>
<evidence type="ECO:0000313" key="3">
    <source>
        <dbReference type="Proteomes" id="UP000708148"/>
    </source>
</evidence>
<feature type="transmembrane region" description="Helical" evidence="1">
    <location>
        <begin position="129"/>
        <end position="153"/>
    </location>
</feature>
<gene>
    <name evidence="2" type="ORF">OSTQU699_LOCUS9934</name>
</gene>
<keyword evidence="1" id="KW-1133">Transmembrane helix</keyword>
<feature type="transmembrane region" description="Helical" evidence="1">
    <location>
        <begin position="97"/>
        <end position="117"/>
    </location>
</feature>